<dbReference type="InterPro" id="IPR010551">
    <property type="entry name" value="G6P_isomerase_prok"/>
</dbReference>
<accession>A0A0F7IHR4</accession>
<evidence type="ECO:0000256" key="1">
    <source>
        <dbReference type="ARBA" id="ARBA00004926"/>
    </source>
</evidence>
<dbReference type="GO" id="GO:0005737">
    <property type="term" value="C:cytoplasm"/>
    <property type="evidence" value="ECO:0007669"/>
    <property type="project" value="InterPro"/>
</dbReference>
<dbReference type="Pfam" id="PF06560">
    <property type="entry name" value="GPI"/>
    <property type="match status" value="1"/>
</dbReference>
<organism evidence="8 9">
    <name type="scientific">Geoglobus ahangari</name>
    <dbReference type="NCBI Taxonomy" id="113653"/>
    <lineage>
        <taxon>Archaea</taxon>
        <taxon>Methanobacteriati</taxon>
        <taxon>Methanobacteriota</taxon>
        <taxon>Archaeoglobi</taxon>
        <taxon>Archaeoglobales</taxon>
        <taxon>Archaeoglobaceae</taxon>
        <taxon>Geoglobus</taxon>
    </lineage>
</organism>
<dbReference type="KEGG" id="gah:GAH_01135"/>
<proteinExistence type="inferred from homology"/>
<dbReference type="PATRIC" id="fig|113653.22.peg.1129"/>
<keyword evidence="4" id="KW-0312">Gluconeogenesis</keyword>
<dbReference type="GO" id="GO:0004347">
    <property type="term" value="F:glucose-6-phosphate isomerase activity"/>
    <property type="evidence" value="ECO:0007669"/>
    <property type="project" value="UniProtKB-EC"/>
</dbReference>
<dbReference type="GeneID" id="24803709"/>
<evidence type="ECO:0000256" key="5">
    <source>
        <dbReference type="ARBA" id="ARBA00023152"/>
    </source>
</evidence>
<dbReference type="Proteomes" id="UP000034723">
    <property type="component" value="Chromosome"/>
</dbReference>
<dbReference type="InterPro" id="IPR011051">
    <property type="entry name" value="RmlC_Cupin_sf"/>
</dbReference>
<evidence type="ECO:0000256" key="2">
    <source>
        <dbReference type="ARBA" id="ARBA00006542"/>
    </source>
</evidence>
<comment type="pathway">
    <text evidence="1">Carbohydrate degradation; glycolysis; D-glyceraldehyde 3-phosphate and glycerone phosphate from D-glucose: step 2/4.</text>
</comment>
<dbReference type="GO" id="GO:0006094">
    <property type="term" value="P:gluconeogenesis"/>
    <property type="evidence" value="ECO:0007669"/>
    <property type="project" value="UniProtKB-KW"/>
</dbReference>
<reference evidence="8 9" key="1">
    <citation type="submission" date="2015-04" db="EMBL/GenBank/DDBJ databases">
        <title>The complete genome sequence of the hyperthermophilic, obligate iron-reducing archaeon Geoglobus ahangari strain 234T.</title>
        <authorList>
            <person name="Manzella M.P."/>
            <person name="Holmes D.E."/>
            <person name="Rocheleau J.M."/>
            <person name="Chung A."/>
            <person name="Reguera G."/>
            <person name="Kashefi K."/>
        </authorList>
    </citation>
    <scope>NUCLEOTIDE SEQUENCE [LARGE SCALE GENOMIC DNA]</scope>
    <source>
        <strain evidence="8 9">234</strain>
    </source>
</reference>
<dbReference type="InterPro" id="IPR014710">
    <property type="entry name" value="RmlC-like_jellyroll"/>
</dbReference>
<protein>
    <recommendedName>
        <fullName evidence="3">glucose-6-phosphate isomerase</fullName>
        <ecNumber evidence="3">5.3.1.9</ecNumber>
    </recommendedName>
</protein>
<dbReference type="OrthoDB" id="49661at2157"/>
<dbReference type="AlphaFoldDB" id="A0A0F7IHR4"/>
<gene>
    <name evidence="8" type="ORF">GAH_01135</name>
</gene>
<dbReference type="CDD" id="cd02218">
    <property type="entry name" value="cupin_PGI"/>
    <property type="match status" value="1"/>
</dbReference>
<comment type="catalytic activity">
    <reaction evidence="6">
        <text>alpha-D-glucose 6-phosphate = beta-D-fructose 6-phosphate</text>
        <dbReference type="Rhea" id="RHEA:11816"/>
        <dbReference type="ChEBI" id="CHEBI:57634"/>
        <dbReference type="ChEBI" id="CHEBI:58225"/>
        <dbReference type="EC" id="5.3.1.9"/>
    </reaction>
</comment>
<sequence>MKPLVNFEELTPAIRFAEDLKPVLYQPDQLRENFPAYYMYRDCSLSEEDARRIAELGLRYDYTVIPPARIGEEFIKTYGHYHPIHREISYPELYQVIEGRAVFLLQKRGEREDELLDFIAVEVKEGEMLLVPPDYGHVMVNPSDERLVTSNWVCRSFQSLYEPYARLRGAGYYLTAGGWVENRNYRKLPEVREGGSAASELFDVDGEMYHLLEKPELLGVLTNPEKHREVFEKALDVD</sequence>
<keyword evidence="8" id="KW-0413">Isomerase</keyword>
<comment type="similarity">
    <text evidence="2">Belongs to the archaeal-type GPI family.</text>
</comment>
<dbReference type="UniPathway" id="UPA00109">
    <property type="reaction ID" value="UER00181"/>
</dbReference>
<dbReference type="RefSeq" id="WP_048095229.1">
    <property type="nucleotide sequence ID" value="NZ_CP011267.1"/>
</dbReference>
<evidence type="ECO:0000256" key="4">
    <source>
        <dbReference type="ARBA" id="ARBA00022432"/>
    </source>
</evidence>
<keyword evidence="9" id="KW-1185">Reference proteome</keyword>
<dbReference type="GO" id="GO:0006096">
    <property type="term" value="P:glycolytic process"/>
    <property type="evidence" value="ECO:0007669"/>
    <property type="project" value="UniProtKB-UniPathway"/>
</dbReference>
<name>A0A0F7IHR4_9EURY</name>
<dbReference type="HOGENOM" id="CLU_090970_0_0_2"/>
<dbReference type="EC" id="5.3.1.9" evidence="3"/>
<dbReference type="InParanoid" id="A0A0F7IHR4"/>
<feature type="domain" description="Glucose-6-phosphate isomerase prokaryote" evidence="7">
    <location>
        <begin position="16"/>
        <end position="189"/>
    </location>
</feature>
<keyword evidence="5" id="KW-0324">Glycolysis</keyword>
<evidence type="ECO:0000313" key="8">
    <source>
        <dbReference type="EMBL" id="AKG91550.1"/>
    </source>
</evidence>
<evidence type="ECO:0000256" key="3">
    <source>
        <dbReference type="ARBA" id="ARBA00011952"/>
    </source>
</evidence>
<dbReference type="Gene3D" id="2.60.120.10">
    <property type="entry name" value="Jelly Rolls"/>
    <property type="match status" value="1"/>
</dbReference>
<dbReference type="SUPFAM" id="SSF51182">
    <property type="entry name" value="RmlC-like cupins"/>
    <property type="match status" value="1"/>
</dbReference>
<evidence type="ECO:0000256" key="6">
    <source>
        <dbReference type="ARBA" id="ARBA00029321"/>
    </source>
</evidence>
<evidence type="ECO:0000313" key="9">
    <source>
        <dbReference type="Proteomes" id="UP000034723"/>
    </source>
</evidence>
<dbReference type="EMBL" id="CP011267">
    <property type="protein sequence ID" value="AKG91550.1"/>
    <property type="molecule type" value="Genomic_DNA"/>
</dbReference>
<evidence type="ECO:0000259" key="7">
    <source>
        <dbReference type="Pfam" id="PF06560"/>
    </source>
</evidence>
<dbReference type="STRING" id="113653.GAH_01135"/>